<dbReference type="Proteomes" id="UP001066276">
    <property type="component" value="Chromosome 12"/>
</dbReference>
<reference evidence="1" key="1">
    <citation type="journal article" date="2022" name="bioRxiv">
        <title>Sequencing and chromosome-scale assembly of the giantPleurodeles waltlgenome.</title>
        <authorList>
            <person name="Brown T."/>
            <person name="Elewa A."/>
            <person name="Iarovenko S."/>
            <person name="Subramanian E."/>
            <person name="Araus A.J."/>
            <person name="Petzold A."/>
            <person name="Susuki M."/>
            <person name="Suzuki K.-i.T."/>
            <person name="Hayashi T."/>
            <person name="Toyoda A."/>
            <person name="Oliveira C."/>
            <person name="Osipova E."/>
            <person name="Leigh N.D."/>
            <person name="Simon A."/>
            <person name="Yun M.H."/>
        </authorList>
    </citation>
    <scope>NUCLEOTIDE SEQUENCE</scope>
    <source>
        <strain evidence="1">20211129_DDA</strain>
        <tissue evidence="1">Liver</tissue>
    </source>
</reference>
<evidence type="ECO:0000313" key="2">
    <source>
        <dbReference type="Proteomes" id="UP001066276"/>
    </source>
</evidence>
<dbReference type="EMBL" id="JANPWB010000016">
    <property type="protein sequence ID" value="KAJ1080977.1"/>
    <property type="molecule type" value="Genomic_DNA"/>
</dbReference>
<sequence length="145" mass="15815">MATIEMSSFGRIHDSAASCATIPPTAATYMYLYGAASGAPINAKTQLKGRQEALDLHCKASYEEGMGSGPPGHLQKLLGRISVRIAKHAERLDMVERRMLDAKDEQIATSALRKQLRKVLSSLQAKTEDLEACSRRNNLQIEGSL</sequence>
<dbReference type="AlphaFoldDB" id="A0AAV7KQR0"/>
<name>A0AAV7KQR0_PLEWA</name>
<keyword evidence="2" id="KW-1185">Reference proteome</keyword>
<proteinExistence type="predicted"/>
<protein>
    <submittedName>
        <fullName evidence="1">Uncharacterized protein</fullName>
    </submittedName>
</protein>
<accession>A0AAV7KQR0</accession>
<comment type="caution">
    <text evidence="1">The sequence shown here is derived from an EMBL/GenBank/DDBJ whole genome shotgun (WGS) entry which is preliminary data.</text>
</comment>
<organism evidence="1 2">
    <name type="scientific">Pleurodeles waltl</name>
    <name type="common">Iberian ribbed newt</name>
    <dbReference type="NCBI Taxonomy" id="8319"/>
    <lineage>
        <taxon>Eukaryota</taxon>
        <taxon>Metazoa</taxon>
        <taxon>Chordata</taxon>
        <taxon>Craniata</taxon>
        <taxon>Vertebrata</taxon>
        <taxon>Euteleostomi</taxon>
        <taxon>Amphibia</taxon>
        <taxon>Batrachia</taxon>
        <taxon>Caudata</taxon>
        <taxon>Salamandroidea</taxon>
        <taxon>Salamandridae</taxon>
        <taxon>Pleurodelinae</taxon>
        <taxon>Pleurodeles</taxon>
    </lineage>
</organism>
<gene>
    <name evidence="1" type="ORF">NDU88_001164</name>
</gene>
<evidence type="ECO:0000313" key="1">
    <source>
        <dbReference type="EMBL" id="KAJ1080977.1"/>
    </source>
</evidence>